<evidence type="ECO:0000256" key="7">
    <source>
        <dbReference type="ARBA" id="ARBA00022679"/>
    </source>
</evidence>
<sequence length="298" mass="32940">MTFGKGAKGMSGTTSMIHPPREPLKAGSHLLPIHRRTLVMGILNVTPDSFSDGGRYNRLDRAVSHARRMVEEGADLIDVGGESTRPGHEPVPLEEELERVIPVIEALVREVDVPLSVDTYKAEVARQALEAGAHIINDVWGCRRDPEMARVAARFDVPIVLMHNRELPTAYDSLLDDICADLLESVRIAREAGVKEERIILDPGIGFGKTYEENLEVMRRLERIVELGYPVLLGTSRKSMIGKTLDLPTDQRVEGTAATVALGIAKGCRIVRVHDVREMVRVARMTDAILYGPEAVRD</sequence>
<evidence type="ECO:0000256" key="14">
    <source>
        <dbReference type="SAM" id="MobiDB-lite"/>
    </source>
</evidence>
<accession>A0A1I2PVU7</accession>
<dbReference type="EC" id="2.5.1.15" evidence="5 13"/>
<comment type="catalytic activity">
    <reaction evidence="1">
        <text>(7,8-dihydropterin-6-yl)methyl diphosphate + 4-aminobenzoate = 7,8-dihydropteroate + diphosphate</text>
        <dbReference type="Rhea" id="RHEA:19949"/>
        <dbReference type="ChEBI" id="CHEBI:17836"/>
        <dbReference type="ChEBI" id="CHEBI:17839"/>
        <dbReference type="ChEBI" id="CHEBI:33019"/>
        <dbReference type="ChEBI" id="CHEBI:72950"/>
        <dbReference type="EC" id="2.5.1.15"/>
    </reaction>
</comment>
<proteinExistence type="inferred from homology"/>
<evidence type="ECO:0000256" key="12">
    <source>
        <dbReference type="ARBA" id="ARBA00053449"/>
    </source>
</evidence>
<dbReference type="GO" id="GO:0005829">
    <property type="term" value="C:cytosol"/>
    <property type="evidence" value="ECO:0007669"/>
    <property type="project" value="TreeGrafter"/>
</dbReference>
<evidence type="ECO:0000256" key="5">
    <source>
        <dbReference type="ARBA" id="ARBA00012458"/>
    </source>
</evidence>
<protein>
    <recommendedName>
        <fullName evidence="6 13">Dihydropteroate synthase</fullName>
        <shortName evidence="13">DHPS</shortName>
        <ecNumber evidence="5 13">2.5.1.15</ecNumber>
    </recommendedName>
    <alternativeName>
        <fullName evidence="11 13">Dihydropteroate pyrophosphorylase</fullName>
    </alternativeName>
</protein>
<evidence type="ECO:0000313" key="16">
    <source>
        <dbReference type="EMBL" id="SFG20405.1"/>
    </source>
</evidence>
<organism evidence="16 17">
    <name type="scientific">Planifilum fulgidum</name>
    <dbReference type="NCBI Taxonomy" id="201973"/>
    <lineage>
        <taxon>Bacteria</taxon>
        <taxon>Bacillati</taxon>
        <taxon>Bacillota</taxon>
        <taxon>Bacilli</taxon>
        <taxon>Bacillales</taxon>
        <taxon>Thermoactinomycetaceae</taxon>
        <taxon>Planifilum</taxon>
    </lineage>
</organism>
<dbReference type="GO" id="GO:0004156">
    <property type="term" value="F:dihydropteroate synthase activity"/>
    <property type="evidence" value="ECO:0007669"/>
    <property type="project" value="UniProtKB-EC"/>
</dbReference>
<dbReference type="SUPFAM" id="SSF51717">
    <property type="entry name" value="Dihydropteroate synthetase-like"/>
    <property type="match status" value="1"/>
</dbReference>
<keyword evidence="8 13" id="KW-0479">Metal-binding</keyword>
<gene>
    <name evidence="16" type="ORF">SAMN04488025_12064</name>
</gene>
<comment type="similarity">
    <text evidence="4 13">Belongs to the DHPS family.</text>
</comment>
<dbReference type="AlphaFoldDB" id="A0A1I2PVU7"/>
<dbReference type="GO" id="GO:0046654">
    <property type="term" value="P:tetrahydrofolate biosynthetic process"/>
    <property type="evidence" value="ECO:0007669"/>
    <property type="project" value="UniProtKB-UniPathway"/>
</dbReference>
<dbReference type="InterPro" id="IPR011005">
    <property type="entry name" value="Dihydropteroate_synth-like_sf"/>
</dbReference>
<dbReference type="GO" id="GO:0046656">
    <property type="term" value="P:folic acid biosynthetic process"/>
    <property type="evidence" value="ECO:0007669"/>
    <property type="project" value="UniProtKB-KW"/>
</dbReference>
<dbReference type="Gene3D" id="3.20.20.20">
    <property type="entry name" value="Dihydropteroate synthase-like"/>
    <property type="match status" value="1"/>
</dbReference>
<dbReference type="EMBL" id="FOOK01000020">
    <property type="protein sequence ID" value="SFG20405.1"/>
    <property type="molecule type" value="Genomic_DNA"/>
</dbReference>
<evidence type="ECO:0000256" key="8">
    <source>
        <dbReference type="ARBA" id="ARBA00022723"/>
    </source>
</evidence>
<dbReference type="Pfam" id="PF00809">
    <property type="entry name" value="Pterin_bind"/>
    <property type="match status" value="1"/>
</dbReference>
<evidence type="ECO:0000313" key="17">
    <source>
        <dbReference type="Proteomes" id="UP000198661"/>
    </source>
</evidence>
<dbReference type="PROSITE" id="PS00792">
    <property type="entry name" value="DHPS_1"/>
    <property type="match status" value="1"/>
</dbReference>
<reference evidence="16 17" key="1">
    <citation type="submission" date="2016-10" db="EMBL/GenBank/DDBJ databases">
        <authorList>
            <person name="de Groot N.N."/>
        </authorList>
    </citation>
    <scope>NUCLEOTIDE SEQUENCE [LARGE SCALE GENOMIC DNA]</scope>
    <source>
        <strain evidence="16 17">DSM 44945</strain>
    </source>
</reference>
<dbReference type="GO" id="GO:0046872">
    <property type="term" value="F:metal ion binding"/>
    <property type="evidence" value="ECO:0007669"/>
    <property type="project" value="UniProtKB-KW"/>
</dbReference>
<dbReference type="UniPathway" id="UPA00077">
    <property type="reaction ID" value="UER00156"/>
</dbReference>
<dbReference type="PROSITE" id="PS50972">
    <property type="entry name" value="PTERIN_BINDING"/>
    <property type="match status" value="1"/>
</dbReference>
<evidence type="ECO:0000256" key="2">
    <source>
        <dbReference type="ARBA" id="ARBA00001946"/>
    </source>
</evidence>
<feature type="domain" description="Pterin-binding" evidence="15">
    <location>
        <begin position="37"/>
        <end position="284"/>
    </location>
</feature>
<evidence type="ECO:0000256" key="4">
    <source>
        <dbReference type="ARBA" id="ARBA00009503"/>
    </source>
</evidence>
<keyword evidence="10 13" id="KW-0289">Folate biosynthesis</keyword>
<dbReference type="PANTHER" id="PTHR20941">
    <property type="entry name" value="FOLATE SYNTHESIS PROTEINS"/>
    <property type="match status" value="1"/>
</dbReference>
<evidence type="ECO:0000256" key="10">
    <source>
        <dbReference type="ARBA" id="ARBA00022909"/>
    </source>
</evidence>
<comment type="function">
    <text evidence="12 13">Catalyzes the condensation of para-aminobenzoate (pABA) with 6-hydroxymethyl-7,8-dihydropterin diphosphate (DHPt-PP) to form 7,8-dihydropteroate (H2Pte), the immediate precursor of folate derivatives.</text>
</comment>
<evidence type="ECO:0000256" key="11">
    <source>
        <dbReference type="ARBA" id="ARBA00030193"/>
    </source>
</evidence>
<name>A0A1I2PVU7_9BACL</name>
<keyword evidence="17" id="KW-1185">Reference proteome</keyword>
<dbReference type="FunFam" id="3.20.20.20:FF:000006">
    <property type="entry name" value="Dihydropteroate synthase"/>
    <property type="match status" value="1"/>
</dbReference>
<comment type="cofactor">
    <cofactor evidence="2 13">
        <name>Mg(2+)</name>
        <dbReference type="ChEBI" id="CHEBI:18420"/>
    </cofactor>
</comment>
<keyword evidence="9 13" id="KW-0460">Magnesium</keyword>
<evidence type="ECO:0000256" key="6">
    <source>
        <dbReference type="ARBA" id="ARBA00016919"/>
    </source>
</evidence>
<evidence type="ECO:0000256" key="3">
    <source>
        <dbReference type="ARBA" id="ARBA00004763"/>
    </source>
</evidence>
<evidence type="ECO:0000259" key="15">
    <source>
        <dbReference type="PROSITE" id="PS50972"/>
    </source>
</evidence>
<dbReference type="InterPro" id="IPR006390">
    <property type="entry name" value="DHP_synth_dom"/>
</dbReference>
<dbReference type="PANTHER" id="PTHR20941:SF1">
    <property type="entry name" value="FOLIC ACID SYNTHESIS PROTEIN FOL1"/>
    <property type="match status" value="1"/>
</dbReference>
<feature type="region of interest" description="Disordered" evidence="14">
    <location>
        <begin position="1"/>
        <end position="23"/>
    </location>
</feature>
<comment type="pathway">
    <text evidence="3 13">Cofactor biosynthesis; tetrahydrofolate biosynthesis; 7,8-dihydrofolate from 2-amino-4-hydroxy-6-hydroxymethyl-7,8-dihydropteridine diphosphate and 4-aminobenzoate: step 1/2.</text>
</comment>
<dbReference type="CDD" id="cd00739">
    <property type="entry name" value="DHPS"/>
    <property type="match status" value="1"/>
</dbReference>
<dbReference type="PROSITE" id="PS00793">
    <property type="entry name" value="DHPS_2"/>
    <property type="match status" value="1"/>
</dbReference>
<keyword evidence="7 13" id="KW-0808">Transferase</keyword>
<evidence type="ECO:0000256" key="13">
    <source>
        <dbReference type="RuleBase" id="RU361205"/>
    </source>
</evidence>
<dbReference type="Proteomes" id="UP000198661">
    <property type="component" value="Unassembled WGS sequence"/>
</dbReference>
<dbReference type="STRING" id="201973.SAMN04488025_12064"/>
<dbReference type="InterPro" id="IPR045031">
    <property type="entry name" value="DHP_synth-like"/>
</dbReference>
<dbReference type="NCBIfam" id="TIGR01496">
    <property type="entry name" value="DHPS"/>
    <property type="match status" value="1"/>
</dbReference>
<dbReference type="InterPro" id="IPR000489">
    <property type="entry name" value="Pterin-binding_dom"/>
</dbReference>
<evidence type="ECO:0000256" key="9">
    <source>
        <dbReference type="ARBA" id="ARBA00022842"/>
    </source>
</evidence>
<evidence type="ECO:0000256" key="1">
    <source>
        <dbReference type="ARBA" id="ARBA00000012"/>
    </source>
</evidence>